<sequence>MGYTLAVSRLAALAISSYASMFSSMVHSMQVLPADMQHKLQRTIGFGVLAISASITHIPELVAASSLNISSRFDIRGAMRGPGGEDHCGCIAFIRLVREGEQLSLACMEYAAACKNSDVRSIFVELGKIYTYLHTAEVQRPPGQIHGEGVTPKSRRTFLTGVTSMGLIIMKRYPETESLISPELKGFFHQPMETIVTCNNRAELTDAQKLFLMCEACFDLAAFPSIFCKELFKGDSAESSRVPQILIEACISGYKHPPVDEPTDSIIQWGRLRASILSLLRSSADPGLSAFGVEATKALISAECEAISTTLQTKSESSAFFHELVICEDVVAAGAFVVVVKDIADGITAKLKESAIDTTQAHGAIANCLATLFGCKDSVYAVLGYGHSSSEISRDWEDPCASLAEAWFLAVDAVIQACGQIQSFENSALKSLVSETLALFVRILLSKRVEKEQGKEPIYLSLDGPQTLAMVGFIESAFQMGPGILIEVANLFHANNMLLQTRPGDVTDPSVVGGGVVAAAIYRASSGAVPPWAVEYLPDMFKSLYESCGNEFLFAVLNTAADLKLSDSCTFGCIQPGKKLAGYYFDHLKPKIRDDFTAKTREICNAAIDGAKWRKLKVVIKAACGGKKNASGFSLKPGFTNWECDRV</sequence>
<evidence type="ECO:0000313" key="1">
    <source>
        <dbReference type="EMBL" id="CAE0457256.1"/>
    </source>
</evidence>
<reference evidence="1" key="1">
    <citation type="submission" date="2021-01" db="EMBL/GenBank/DDBJ databases">
        <authorList>
            <person name="Corre E."/>
            <person name="Pelletier E."/>
            <person name="Niang G."/>
            <person name="Scheremetjew M."/>
            <person name="Finn R."/>
            <person name="Kale V."/>
            <person name="Holt S."/>
            <person name="Cochrane G."/>
            <person name="Meng A."/>
            <person name="Brown T."/>
            <person name="Cohen L."/>
        </authorList>
    </citation>
    <scope>NUCLEOTIDE SEQUENCE</scope>
    <source>
        <strain evidence="1">MM31A-1</strain>
    </source>
</reference>
<dbReference type="EMBL" id="HBIO01003101">
    <property type="protein sequence ID" value="CAE0457256.1"/>
    <property type="molecule type" value="Transcribed_RNA"/>
</dbReference>
<organism evidence="1">
    <name type="scientific">Chaetoceros debilis</name>
    <dbReference type="NCBI Taxonomy" id="122233"/>
    <lineage>
        <taxon>Eukaryota</taxon>
        <taxon>Sar</taxon>
        <taxon>Stramenopiles</taxon>
        <taxon>Ochrophyta</taxon>
        <taxon>Bacillariophyta</taxon>
        <taxon>Coscinodiscophyceae</taxon>
        <taxon>Chaetocerotophycidae</taxon>
        <taxon>Chaetocerotales</taxon>
        <taxon>Chaetocerotaceae</taxon>
        <taxon>Chaetoceros</taxon>
    </lineage>
</organism>
<dbReference type="AlphaFoldDB" id="A0A7S3V500"/>
<gene>
    <name evidence="1" type="ORF">CDEB00056_LOCUS2097</name>
</gene>
<name>A0A7S3V500_9STRA</name>
<evidence type="ECO:0008006" key="2">
    <source>
        <dbReference type="Google" id="ProtNLM"/>
    </source>
</evidence>
<proteinExistence type="predicted"/>
<protein>
    <recommendedName>
        <fullName evidence="2">MMS19 nucleotide excision repair protein</fullName>
    </recommendedName>
</protein>
<accession>A0A7S3V500</accession>